<dbReference type="Pfam" id="PF00005">
    <property type="entry name" value="ABC_tran"/>
    <property type="match status" value="2"/>
</dbReference>
<dbReference type="PANTHER" id="PTHR24223:SF448">
    <property type="entry name" value="FI20146P1-RELATED"/>
    <property type="match status" value="1"/>
</dbReference>
<dbReference type="Gene3D" id="3.40.50.300">
    <property type="entry name" value="P-loop containing nucleotide triphosphate hydrolases"/>
    <property type="match status" value="2"/>
</dbReference>
<dbReference type="GO" id="GO:0016887">
    <property type="term" value="F:ATP hydrolysis activity"/>
    <property type="evidence" value="ECO:0007669"/>
    <property type="project" value="InterPro"/>
</dbReference>
<name>A0A8J6HVE3_TENMO</name>
<dbReference type="FunFam" id="3.40.50.300:FF:000163">
    <property type="entry name" value="Multidrug resistance-associated protein member 4"/>
    <property type="match status" value="1"/>
</dbReference>
<dbReference type="GO" id="GO:0140359">
    <property type="term" value="F:ABC-type transporter activity"/>
    <property type="evidence" value="ECO:0007669"/>
    <property type="project" value="InterPro"/>
</dbReference>
<evidence type="ECO:0000313" key="13">
    <source>
        <dbReference type="EMBL" id="KAH0820556.1"/>
    </source>
</evidence>
<dbReference type="SMART" id="SM00382">
    <property type="entry name" value="AAA"/>
    <property type="match status" value="2"/>
</dbReference>
<dbReference type="InterPro" id="IPR017871">
    <property type="entry name" value="ABC_transporter-like_CS"/>
</dbReference>
<comment type="subcellular location">
    <subcellularLocation>
        <location evidence="1">Membrane</location>
        <topology evidence="1">Multi-pass membrane protein</topology>
    </subcellularLocation>
</comment>
<dbReference type="FunFam" id="3.40.50.300:FF:000973">
    <property type="entry name" value="Multidrug resistance-associated protein 4"/>
    <property type="match status" value="1"/>
</dbReference>
<evidence type="ECO:0000256" key="5">
    <source>
        <dbReference type="ARBA" id="ARBA00022741"/>
    </source>
</evidence>
<dbReference type="PROSITE" id="PS50893">
    <property type="entry name" value="ABC_TRANSPORTER_2"/>
    <property type="match status" value="1"/>
</dbReference>
<dbReference type="AlphaFoldDB" id="A0A8J6HVE3"/>
<evidence type="ECO:0000256" key="4">
    <source>
        <dbReference type="ARBA" id="ARBA00022737"/>
    </source>
</evidence>
<evidence type="ECO:0000256" key="1">
    <source>
        <dbReference type="ARBA" id="ARBA00004141"/>
    </source>
</evidence>
<evidence type="ECO:0000256" key="9">
    <source>
        <dbReference type="SAM" id="MobiDB-lite"/>
    </source>
</evidence>
<accession>A0A8J6HVE3</accession>
<evidence type="ECO:0000256" key="3">
    <source>
        <dbReference type="ARBA" id="ARBA00022692"/>
    </source>
</evidence>
<dbReference type="InterPro" id="IPR036640">
    <property type="entry name" value="ABC1_TM_sf"/>
</dbReference>
<dbReference type="Gene3D" id="1.20.1560.10">
    <property type="entry name" value="ABC transporter type 1, transmembrane domain"/>
    <property type="match status" value="2"/>
</dbReference>
<comment type="caution">
    <text evidence="13">The sequence shown here is derived from an EMBL/GenBank/DDBJ whole genome shotgun (WGS) entry which is preliminary data.</text>
</comment>
<dbReference type="PROSITE" id="PS50929">
    <property type="entry name" value="ABC_TM1F"/>
    <property type="match status" value="2"/>
</dbReference>
<keyword evidence="5" id="KW-0547">Nucleotide-binding</keyword>
<evidence type="ECO:0000259" key="12">
    <source>
        <dbReference type="PROSITE" id="PS50929"/>
    </source>
</evidence>
<evidence type="ECO:0000313" key="14">
    <source>
        <dbReference type="Proteomes" id="UP000719412"/>
    </source>
</evidence>
<keyword evidence="14" id="KW-1185">Reference proteome</keyword>
<dbReference type="PROSITE" id="PS00211">
    <property type="entry name" value="ABC_TRANSPORTER_1"/>
    <property type="match status" value="1"/>
</dbReference>
<feature type="transmembrane region" description="Helical" evidence="10">
    <location>
        <begin position="626"/>
        <end position="653"/>
    </location>
</feature>
<dbReference type="InterPro" id="IPR011527">
    <property type="entry name" value="ABC1_TM_dom"/>
</dbReference>
<feature type="transmembrane region" description="Helical" evidence="10">
    <location>
        <begin position="82"/>
        <end position="103"/>
    </location>
</feature>
<evidence type="ECO:0000256" key="6">
    <source>
        <dbReference type="ARBA" id="ARBA00022840"/>
    </source>
</evidence>
<keyword evidence="6" id="KW-0067">ATP-binding</keyword>
<evidence type="ECO:0000256" key="10">
    <source>
        <dbReference type="SAM" id="Phobius"/>
    </source>
</evidence>
<sequence>MAGRAATPQGRKLNNINNMPDRKYLPKRLRQKFNEDGVVAPVRKHESKPLGDQLEKLWNDAEDSSKKPSLTRVLVKMFGFRLILHGVLFCPVDIAVCLLPATFLKDLLNYFTLHQSSTTKKEALFDGLIISLAFFIRALSFSTFLLELTSLGMKFRIACSSLIYRKLLKMKSTTIQKISLGQIVNLLSNDVEQFEKAVVSFLYSEILTSQYVFALLIIYEALGQTMNLWCWGLLASSQLMASIQRIEQFLLLEKKHSSNLPLLLESSFHYVDRNINKGAEESDQIFGVSLRNVNAKWDITSPNRNLTDVSITATPGELVAVVGASGSGKSTLLQVILKEIPNLSGNLNIRGSLSYAPQEPWIFTGTLRENILFGEDMDERKYQEVIRVCCLEQDISRFSFGDNTLVGEKGVMLSGGQKARVSLARAIYRDADVYLLDDPLSAVDVHVANIIFYECIRNHLKNKCVILVTHQVQFLGNVDKVLLLDKGRVTASGNYSKIEGLIKKAVKNSTEKDSSANIISLKEYDRPSETHEDRGSDTLNPYKSYCLAGHGWTTTCLLVMFFAFTQPMIANVKGLEGIRRSPIFTHTTASVKGLTTIRAFKAEKLSILEFDNYQDLHSSVYYLHKAFYYSFAFWSDITCAFYNFVALMCIIIFDNGMSTGQVGLSVTQLIVLNTTFQYLMKCWNDLDYQMTSVKRVVEYTDITPEPFGGTFTPPESWPSQGNITFSSVSMRYSFDKPLVLKEVNFTVKSGEKIGIVGRTGAGKSSLISALFRLYDFEGSIFIDGIDTKAVPLHTLRSTIAIIPQEPILFLGTLRRNLEPFDEYEDSYLWNALEGVELKNFVSGLPSGLESEISEGGANFSVGQRQLLCLPQLAWIWKLTK</sequence>
<dbReference type="SUPFAM" id="SSF90123">
    <property type="entry name" value="ABC transporter transmembrane region"/>
    <property type="match status" value="2"/>
</dbReference>
<dbReference type="GO" id="GO:0016020">
    <property type="term" value="C:membrane"/>
    <property type="evidence" value="ECO:0007669"/>
    <property type="project" value="UniProtKB-SubCell"/>
</dbReference>
<keyword evidence="3 10" id="KW-0812">Transmembrane</keyword>
<keyword evidence="2" id="KW-0813">Transport</keyword>
<keyword evidence="4" id="KW-0677">Repeat</keyword>
<dbReference type="Pfam" id="PF00664">
    <property type="entry name" value="ABC_membrane"/>
    <property type="match status" value="2"/>
</dbReference>
<dbReference type="InterPro" id="IPR027417">
    <property type="entry name" value="P-loop_NTPase"/>
</dbReference>
<keyword evidence="7 10" id="KW-1133">Transmembrane helix</keyword>
<proteinExistence type="predicted"/>
<reference evidence="13" key="1">
    <citation type="journal article" date="2020" name="J Insects Food Feed">
        <title>The yellow mealworm (Tenebrio molitor) genome: a resource for the emerging insects as food and feed industry.</title>
        <authorList>
            <person name="Eriksson T."/>
            <person name="Andere A."/>
            <person name="Kelstrup H."/>
            <person name="Emery V."/>
            <person name="Picard C."/>
        </authorList>
    </citation>
    <scope>NUCLEOTIDE SEQUENCE</scope>
    <source>
        <strain evidence="13">Stoneville</strain>
        <tissue evidence="13">Whole head</tissue>
    </source>
</reference>
<dbReference type="SUPFAM" id="SSF52540">
    <property type="entry name" value="P-loop containing nucleoside triphosphate hydrolases"/>
    <property type="match status" value="2"/>
</dbReference>
<feature type="domain" description="ABC transporter" evidence="11">
    <location>
        <begin position="288"/>
        <end position="511"/>
    </location>
</feature>
<dbReference type="PANTHER" id="PTHR24223">
    <property type="entry name" value="ATP-BINDING CASSETTE SUB-FAMILY C"/>
    <property type="match status" value="1"/>
</dbReference>
<organism evidence="13 14">
    <name type="scientific">Tenebrio molitor</name>
    <name type="common">Yellow mealworm beetle</name>
    <dbReference type="NCBI Taxonomy" id="7067"/>
    <lineage>
        <taxon>Eukaryota</taxon>
        <taxon>Metazoa</taxon>
        <taxon>Ecdysozoa</taxon>
        <taxon>Arthropoda</taxon>
        <taxon>Hexapoda</taxon>
        <taxon>Insecta</taxon>
        <taxon>Pterygota</taxon>
        <taxon>Neoptera</taxon>
        <taxon>Endopterygota</taxon>
        <taxon>Coleoptera</taxon>
        <taxon>Polyphaga</taxon>
        <taxon>Cucujiformia</taxon>
        <taxon>Tenebrionidae</taxon>
        <taxon>Tenebrio</taxon>
    </lineage>
</organism>
<keyword evidence="8 10" id="KW-0472">Membrane</keyword>
<dbReference type="InterPro" id="IPR050173">
    <property type="entry name" value="ABC_transporter_C-like"/>
</dbReference>
<protein>
    <submittedName>
        <fullName evidence="13">Uncharacterized protein</fullName>
    </submittedName>
</protein>
<gene>
    <name evidence="13" type="ORF">GEV33_002237</name>
</gene>
<evidence type="ECO:0000256" key="8">
    <source>
        <dbReference type="ARBA" id="ARBA00023136"/>
    </source>
</evidence>
<dbReference type="CDD" id="cd03250">
    <property type="entry name" value="ABCC_MRP_domain1"/>
    <property type="match status" value="1"/>
</dbReference>
<dbReference type="InterPro" id="IPR003439">
    <property type="entry name" value="ABC_transporter-like_ATP-bd"/>
</dbReference>
<feature type="region of interest" description="Disordered" evidence="9">
    <location>
        <begin position="1"/>
        <end position="20"/>
    </location>
</feature>
<dbReference type="GO" id="GO:0005524">
    <property type="term" value="F:ATP binding"/>
    <property type="evidence" value="ECO:0007669"/>
    <property type="project" value="UniProtKB-KW"/>
</dbReference>
<reference evidence="13" key="2">
    <citation type="submission" date="2021-08" db="EMBL/GenBank/DDBJ databases">
        <authorList>
            <person name="Eriksson T."/>
        </authorList>
    </citation>
    <scope>NUCLEOTIDE SEQUENCE</scope>
    <source>
        <strain evidence="13">Stoneville</strain>
        <tissue evidence="13">Whole head</tissue>
    </source>
</reference>
<dbReference type="EMBL" id="JABDTM020011548">
    <property type="protein sequence ID" value="KAH0820556.1"/>
    <property type="molecule type" value="Genomic_DNA"/>
</dbReference>
<feature type="transmembrane region" description="Helical" evidence="10">
    <location>
        <begin position="544"/>
        <end position="564"/>
    </location>
</feature>
<feature type="domain" description="ABC transmembrane type-1" evidence="12">
    <location>
        <begin position="98"/>
        <end position="202"/>
    </location>
</feature>
<feature type="transmembrane region" description="Helical" evidence="10">
    <location>
        <begin position="123"/>
        <end position="146"/>
    </location>
</feature>
<dbReference type="InterPro" id="IPR003593">
    <property type="entry name" value="AAA+_ATPase"/>
</dbReference>
<feature type="domain" description="ABC transmembrane type-1" evidence="12">
    <location>
        <begin position="557"/>
        <end position="686"/>
    </location>
</feature>
<evidence type="ECO:0000259" key="11">
    <source>
        <dbReference type="PROSITE" id="PS50893"/>
    </source>
</evidence>
<evidence type="ECO:0000256" key="2">
    <source>
        <dbReference type="ARBA" id="ARBA00022448"/>
    </source>
</evidence>
<evidence type="ECO:0000256" key="7">
    <source>
        <dbReference type="ARBA" id="ARBA00022989"/>
    </source>
</evidence>
<dbReference type="Proteomes" id="UP000719412">
    <property type="component" value="Unassembled WGS sequence"/>
</dbReference>